<reference evidence="11" key="1">
    <citation type="submission" date="2018-11" db="EMBL/GenBank/DDBJ databases">
        <title>FDA dAtabase for Regulatory Grade micrObial Sequences (FDA-ARGOS): Supporting development and validation of Infectious Disease Dx tests.</title>
        <authorList>
            <person name="Goldberg B."/>
            <person name="Campos J."/>
            <person name="Tallon L."/>
            <person name="Sadzewicz L."/>
            <person name="Zhao X."/>
            <person name="Vavikolanu K."/>
            <person name="Mehta A."/>
            <person name="Aluvathingal J."/>
            <person name="Nadendla S."/>
            <person name="Geyer C."/>
            <person name="Nandy P."/>
            <person name="Yan Y."/>
            <person name="Sichtig H."/>
        </authorList>
    </citation>
    <scope>NUCLEOTIDE SEQUENCE [LARGE SCALE GENOMIC DNA]</scope>
    <source>
        <strain evidence="11">FDAARGOS_614</strain>
        <plasmid evidence="11">unnamed1</plasmid>
    </source>
</reference>
<comment type="subcellular location">
    <subcellularLocation>
        <location evidence="1">Cell inner membrane</location>
        <topology evidence="1">Multi-pass membrane protein</topology>
    </subcellularLocation>
    <subcellularLocation>
        <location evidence="9">Cell membrane</location>
        <topology evidence="9">Multi-pass membrane protein</topology>
    </subcellularLocation>
</comment>
<dbReference type="InterPro" id="IPR000515">
    <property type="entry name" value="MetI-like"/>
</dbReference>
<dbReference type="SUPFAM" id="SSF161098">
    <property type="entry name" value="MetI-like"/>
    <property type="match status" value="1"/>
</dbReference>
<dbReference type="AlphaFoldDB" id="A0A3G8GUJ1"/>
<dbReference type="PANTHER" id="PTHR30614:SF0">
    <property type="entry name" value="L-CYSTINE TRANSPORT SYSTEM PERMEASE PROTEIN TCYL"/>
    <property type="match status" value="1"/>
</dbReference>
<evidence type="ECO:0000256" key="8">
    <source>
        <dbReference type="ARBA" id="ARBA00023136"/>
    </source>
</evidence>
<evidence type="ECO:0000256" key="9">
    <source>
        <dbReference type="RuleBase" id="RU363032"/>
    </source>
</evidence>
<dbReference type="GO" id="GO:0043190">
    <property type="term" value="C:ATP-binding cassette (ABC) transporter complex"/>
    <property type="evidence" value="ECO:0007669"/>
    <property type="project" value="InterPro"/>
</dbReference>
<keyword evidence="7 9" id="KW-1133">Transmembrane helix</keyword>
<evidence type="ECO:0000256" key="5">
    <source>
        <dbReference type="ARBA" id="ARBA00022692"/>
    </source>
</evidence>
<keyword evidence="4" id="KW-1003">Cell membrane</keyword>
<evidence type="ECO:0000256" key="1">
    <source>
        <dbReference type="ARBA" id="ARBA00004429"/>
    </source>
</evidence>
<dbReference type="PANTHER" id="PTHR30614">
    <property type="entry name" value="MEMBRANE COMPONENT OF AMINO ACID ABC TRANSPORTER"/>
    <property type="match status" value="1"/>
</dbReference>
<keyword evidence="8 9" id="KW-0472">Membrane</keyword>
<sequence>MSPYMKCATSKWWPALALSAYAGSALAKDGEAGAAALGKWLPLLLQGFAVDVGISAASMAIGTLLGAGLGLGQIAQRRQLRVASQWVTQFFRNAPWLVLLFFCVLLLPNQFTLLGTDIPFPGWAKGIIGLALPVMGNVSEVVRGGIQSIPSGQWEAADSLALSRWQILRLVVLPQAVKRMVPPWMNVYAILMMATPLVSIVGVEDSVTVARAVLSAENSPALLMPVYGLLLILFFAYCAPIARWTRRLEARFAVA</sequence>
<dbReference type="GO" id="GO:0022857">
    <property type="term" value="F:transmembrane transporter activity"/>
    <property type="evidence" value="ECO:0007669"/>
    <property type="project" value="InterPro"/>
</dbReference>
<evidence type="ECO:0000256" key="4">
    <source>
        <dbReference type="ARBA" id="ARBA00022475"/>
    </source>
</evidence>
<dbReference type="Pfam" id="PF00528">
    <property type="entry name" value="BPD_transp_1"/>
    <property type="match status" value="1"/>
</dbReference>
<evidence type="ECO:0000256" key="7">
    <source>
        <dbReference type="ARBA" id="ARBA00022989"/>
    </source>
</evidence>
<proteinExistence type="inferred from homology"/>
<keyword evidence="10" id="KW-0614">Plasmid</keyword>
<feature type="transmembrane region" description="Helical" evidence="9">
    <location>
        <begin position="90"/>
        <end position="108"/>
    </location>
</feature>
<dbReference type="CDD" id="cd06261">
    <property type="entry name" value="TM_PBP2"/>
    <property type="match status" value="1"/>
</dbReference>
<name>A0A3G8GUJ1_9BURK</name>
<dbReference type="EMBL" id="CP033968">
    <property type="protein sequence ID" value="AZG11946.1"/>
    <property type="molecule type" value="Genomic_DNA"/>
</dbReference>
<dbReference type="GO" id="GO:0006865">
    <property type="term" value="P:amino acid transport"/>
    <property type="evidence" value="ECO:0007669"/>
    <property type="project" value="UniProtKB-KW"/>
</dbReference>
<dbReference type="RefSeq" id="WP_017510553.1">
    <property type="nucleotide sequence ID" value="NZ_BAAAED010000057.1"/>
</dbReference>
<accession>A0A3G8GUJ1</accession>
<dbReference type="OrthoDB" id="9809799at2"/>
<dbReference type="Proteomes" id="UP000270411">
    <property type="component" value="Plasmid unnamed1"/>
</dbReference>
<evidence type="ECO:0000313" key="10">
    <source>
        <dbReference type="EMBL" id="AZG11946.1"/>
    </source>
</evidence>
<geneLocation type="plasmid" evidence="10">
    <name>unnamed1</name>
</geneLocation>
<evidence type="ECO:0000256" key="6">
    <source>
        <dbReference type="ARBA" id="ARBA00022970"/>
    </source>
</evidence>
<dbReference type="PROSITE" id="PS50928">
    <property type="entry name" value="ABC_TM1"/>
    <property type="match status" value="1"/>
</dbReference>
<dbReference type="InterPro" id="IPR010065">
    <property type="entry name" value="AA_ABC_transptr_permease_3TM"/>
</dbReference>
<evidence type="ECO:0000256" key="3">
    <source>
        <dbReference type="ARBA" id="ARBA00022448"/>
    </source>
</evidence>
<feature type="transmembrane region" description="Helical" evidence="9">
    <location>
        <begin position="43"/>
        <end position="69"/>
    </location>
</feature>
<protein>
    <submittedName>
        <fullName evidence="10">Amino acid ABC transporter permease</fullName>
    </submittedName>
</protein>
<dbReference type="Gene3D" id="1.10.3720.10">
    <property type="entry name" value="MetI-like"/>
    <property type="match status" value="1"/>
</dbReference>
<feature type="transmembrane region" description="Helical" evidence="9">
    <location>
        <begin position="184"/>
        <end position="202"/>
    </location>
</feature>
<keyword evidence="6" id="KW-0029">Amino-acid transport</keyword>
<feature type="transmembrane region" description="Helical" evidence="9">
    <location>
        <begin position="120"/>
        <end position="138"/>
    </location>
</feature>
<feature type="transmembrane region" description="Helical" evidence="9">
    <location>
        <begin position="222"/>
        <end position="242"/>
    </location>
</feature>
<evidence type="ECO:0000256" key="2">
    <source>
        <dbReference type="ARBA" id="ARBA00010072"/>
    </source>
</evidence>
<dbReference type="InterPro" id="IPR035906">
    <property type="entry name" value="MetI-like_sf"/>
</dbReference>
<dbReference type="KEGG" id="cpau:EHF44_00190"/>
<gene>
    <name evidence="10" type="ORF">EHF44_00190</name>
</gene>
<keyword evidence="5 9" id="KW-0812">Transmembrane</keyword>
<dbReference type="GeneID" id="92820716"/>
<dbReference type="InterPro" id="IPR043429">
    <property type="entry name" value="ArtM/GltK/GlnP/TcyL/YhdX-like"/>
</dbReference>
<dbReference type="NCBIfam" id="TIGR01726">
    <property type="entry name" value="HEQRo_perm_3TM"/>
    <property type="match status" value="1"/>
</dbReference>
<keyword evidence="3 9" id="KW-0813">Transport</keyword>
<comment type="similarity">
    <text evidence="2">Belongs to the binding-protein-dependent transport system permease family. HisMQ subfamily.</text>
</comment>
<organism evidence="10 11">
    <name type="scientific">Cupriavidus pauculus</name>
    <dbReference type="NCBI Taxonomy" id="82633"/>
    <lineage>
        <taxon>Bacteria</taxon>
        <taxon>Pseudomonadati</taxon>
        <taxon>Pseudomonadota</taxon>
        <taxon>Betaproteobacteria</taxon>
        <taxon>Burkholderiales</taxon>
        <taxon>Burkholderiaceae</taxon>
        <taxon>Cupriavidus</taxon>
    </lineage>
</organism>
<evidence type="ECO:0000313" key="11">
    <source>
        <dbReference type="Proteomes" id="UP000270411"/>
    </source>
</evidence>